<reference evidence="10 11" key="1">
    <citation type="submission" date="2019-07" db="EMBL/GenBank/DDBJ databases">
        <title>Lentzea xizangensis sp. nov., isolated from Qinghai-Tibetan Plateau Soils.</title>
        <authorList>
            <person name="Huang J."/>
        </authorList>
    </citation>
    <scope>NUCLEOTIDE SEQUENCE [LARGE SCALE GENOMIC DNA]</scope>
    <source>
        <strain evidence="10 11">FXJ1.1311</strain>
    </source>
</reference>
<evidence type="ECO:0000256" key="8">
    <source>
        <dbReference type="SAM" id="MobiDB-lite"/>
    </source>
</evidence>
<evidence type="ECO:0000256" key="1">
    <source>
        <dbReference type="ARBA" id="ARBA00010886"/>
    </source>
</evidence>
<evidence type="ECO:0000256" key="2">
    <source>
        <dbReference type="ARBA" id="ARBA00012513"/>
    </source>
</evidence>
<keyword evidence="10" id="KW-0723">Serine/threonine-protein kinase</keyword>
<dbReference type="Proteomes" id="UP000316639">
    <property type="component" value="Unassembled WGS sequence"/>
</dbReference>
<evidence type="ECO:0000256" key="4">
    <source>
        <dbReference type="ARBA" id="ARBA00022741"/>
    </source>
</evidence>
<comment type="similarity">
    <text evidence="1">Belongs to the protein kinase superfamily. NEK Ser/Thr protein kinase family. NIMA subfamily.</text>
</comment>
<dbReference type="PROSITE" id="PS50011">
    <property type="entry name" value="PROTEIN_KINASE_DOM"/>
    <property type="match status" value="1"/>
</dbReference>
<dbReference type="EMBL" id="VOBR01000027">
    <property type="protein sequence ID" value="TWP47287.1"/>
    <property type="molecule type" value="Genomic_DNA"/>
</dbReference>
<dbReference type="Gene3D" id="3.30.200.20">
    <property type="entry name" value="Phosphorylase Kinase, domain 1"/>
    <property type="match status" value="1"/>
</dbReference>
<evidence type="ECO:0000313" key="10">
    <source>
        <dbReference type="EMBL" id="TWP47287.1"/>
    </source>
</evidence>
<keyword evidence="6 7" id="KW-0067">ATP-binding</keyword>
<accession>A0A563EKA4</accession>
<dbReference type="PROSITE" id="PS00108">
    <property type="entry name" value="PROTEIN_KINASE_ST"/>
    <property type="match status" value="1"/>
</dbReference>
<evidence type="ECO:0000313" key="11">
    <source>
        <dbReference type="Proteomes" id="UP000316639"/>
    </source>
</evidence>
<feature type="domain" description="Protein kinase" evidence="9">
    <location>
        <begin position="18"/>
        <end position="267"/>
    </location>
</feature>
<proteinExistence type="inferred from homology"/>
<sequence>MTEPWDGELTGAVVAGRYVVSSLLGAGGMAEVYRAYDRELSRNVALKVFLGTAAPDDAKRLQREARMLSDLRCTGVVSVFDSGTHGGRPFYVMQEIRGGTLRQRMRDPLPPAFVARIGGQVADSLNDVHEFGVVHRDIKPSNILLDDEAKQAYLADFGLALQAEVTRYTKSGVLVGTAGYLAPEQVRGSTVSSKADIYALGLVLLECLSGRPEYPGGDAEAALARLSRPPRIPSSLPAAWVSLLTAMTDLDPDRRPSAAKCATALFAAKEASKGIPALLAAAFDDDLDTVDTPPRSRSHRVGYALSAAAAAAVAAIAVVMANIGGGASPATGDPGPSSDPGGVAPETVSVSLPPETVAVTLTEPGAPPPPDDEEETVGPSTVTITKVKPSRDKPSRTRTPKPKPSDGSVVPTTT</sequence>
<dbReference type="GO" id="GO:0004674">
    <property type="term" value="F:protein serine/threonine kinase activity"/>
    <property type="evidence" value="ECO:0007669"/>
    <property type="project" value="UniProtKB-KW"/>
</dbReference>
<dbReference type="PANTHER" id="PTHR43671">
    <property type="entry name" value="SERINE/THREONINE-PROTEIN KINASE NEK"/>
    <property type="match status" value="1"/>
</dbReference>
<dbReference type="InterPro" id="IPR000719">
    <property type="entry name" value="Prot_kinase_dom"/>
</dbReference>
<dbReference type="RefSeq" id="WP_146358115.1">
    <property type="nucleotide sequence ID" value="NZ_VOBR01000027.1"/>
</dbReference>
<protein>
    <recommendedName>
        <fullName evidence="2">non-specific serine/threonine protein kinase</fullName>
        <ecNumber evidence="2">2.7.11.1</ecNumber>
    </recommendedName>
</protein>
<keyword evidence="3" id="KW-0808">Transferase</keyword>
<dbReference type="CDD" id="cd14014">
    <property type="entry name" value="STKc_PknB_like"/>
    <property type="match status" value="1"/>
</dbReference>
<keyword evidence="11" id="KW-1185">Reference proteome</keyword>
<evidence type="ECO:0000259" key="9">
    <source>
        <dbReference type="PROSITE" id="PS50011"/>
    </source>
</evidence>
<dbReference type="EC" id="2.7.11.1" evidence="2"/>
<dbReference type="SUPFAM" id="SSF56112">
    <property type="entry name" value="Protein kinase-like (PK-like)"/>
    <property type="match status" value="1"/>
</dbReference>
<name>A0A563EKA4_9PSEU</name>
<dbReference type="InterPro" id="IPR008271">
    <property type="entry name" value="Ser/Thr_kinase_AS"/>
</dbReference>
<dbReference type="AlphaFoldDB" id="A0A563EKA4"/>
<evidence type="ECO:0000256" key="3">
    <source>
        <dbReference type="ARBA" id="ARBA00022679"/>
    </source>
</evidence>
<organism evidence="10 11">
    <name type="scientific">Lentzea tibetensis</name>
    <dbReference type="NCBI Taxonomy" id="2591470"/>
    <lineage>
        <taxon>Bacteria</taxon>
        <taxon>Bacillati</taxon>
        <taxon>Actinomycetota</taxon>
        <taxon>Actinomycetes</taxon>
        <taxon>Pseudonocardiales</taxon>
        <taxon>Pseudonocardiaceae</taxon>
        <taxon>Lentzea</taxon>
    </lineage>
</organism>
<evidence type="ECO:0000256" key="5">
    <source>
        <dbReference type="ARBA" id="ARBA00022777"/>
    </source>
</evidence>
<keyword evidence="4 7" id="KW-0547">Nucleotide-binding</keyword>
<comment type="caution">
    <text evidence="10">The sequence shown here is derived from an EMBL/GenBank/DDBJ whole genome shotgun (WGS) entry which is preliminary data.</text>
</comment>
<dbReference type="OrthoDB" id="9762169at2"/>
<dbReference type="InterPro" id="IPR017441">
    <property type="entry name" value="Protein_kinase_ATP_BS"/>
</dbReference>
<gene>
    <name evidence="10" type="ORF">FKR81_33095</name>
</gene>
<keyword evidence="5 10" id="KW-0418">Kinase</keyword>
<dbReference type="Pfam" id="PF00069">
    <property type="entry name" value="Pkinase"/>
    <property type="match status" value="1"/>
</dbReference>
<evidence type="ECO:0000256" key="6">
    <source>
        <dbReference type="ARBA" id="ARBA00022840"/>
    </source>
</evidence>
<dbReference type="GO" id="GO:0005524">
    <property type="term" value="F:ATP binding"/>
    <property type="evidence" value="ECO:0007669"/>
    <property type="project" value="UniProtKB-UniRule"/>
</dbReference>
<dbReference type="PANTHER" id="PTHR43671:SF13">
    <property type="entry name" value="SERINE_THREONINE-PROTEIN KINASE NEK2"/>
    <property type="match status" value="1"/>
</dbReference>
<evidence type="ECO:0000256" key="7">
    <source>
        <dbReference type="PROSITE-ProRule" id="PRU10141"/>
    </source>
</evidence>
<dbReference type="InterPro" id="IPR050660">
    <property type="entry name" value="NEK_Ser/Thr_kinase"/>
</dbReference>
<feature type="binding site" evidence="7">
    <location>
        <position position="47"/>
    </location>
    <ligand>
        <name>ATP</name>
        <dbReference type="ChEBI" id="CHEBI:30616"/>
    </ligand>
</feature>
<dbReference type="PROSITE" id="PS00107">
    <property type="entry name" value="PROTEIN_KINASE_ATP"/>
    <property type="match status" value="1"/>
</dbReference>
<dbReference type="SMART" id="SM00220">
    <property type="entry name" value="S_TKc"/>
    <property type="match status" value="1"/>
</dbReference>
<dbReference type="InterPro" id="IPR011009">
    <property type="entry name" value="Kinase-like_dom_sf"/>
</dbReference>
<dbReference type="Gene3D" id="1.10.510.10">
    <property type="entry name" value="Transferase(Phosphotransferase) domain 1"/>
    <property type="match status" value="1"/>
</dbReference>
<feature type="region of interest" description="Disordered" evidence="8">
    <location>
        <begin position="330"/>
        <end position="414"/>
    </location>
</feature>
<feature type="compositionally biased region" description="Low complexity" evidence="8">
    <location>
        <begin position="330"/>
        <end position="345"/>
    </location>
</feature>